<evidence type="ECO:0000313" key="3">
    <source>
        <dbReference type="EMBL" id="OLP92164.1"/>
    </source>
</evidence>
<reference evidence="3 4" key="1">
    <citation type="submission" date="2016-02" db="EMBL/GenBank/DDBJ databases">
        <title>Genome analysis of coral dinoflagellate symbionts highlights evolutionary adaptations to a symbiotic lifestyle.</title>
        <authorList>
            <person name="Aranda M."/>
            <person name="Li Y."/>
            <person name="Liew Y.J."/>
            <person name="Baumgarten S."/>
            <person name="Simakov O."/>
            <person name="Wilson M."/>
            <person name="Piel J."/>
            <person name="Ashoor H."/>
            <person name="Bougouffa S."/>
            <person name="Bajic V.B."/>
            <person name="Ryu T."/>
            <person name="Ravasi T."/>
            <person name="Bayer T."/>
            <person name="Micklem G."/>
            <person name="Kim H."/>
            <person name="Bhak J."/>
            <person name="Lajeunesse T.C."/>
            <person name="Voolstra C.R."/>
        </authorList>
    </citation>
    <scope>NUCLEOTIDE SEQUENCE [LARGE SCALE GENOMIC DNA]</scope>
    <source>
        <strain evidence="3 4">CCMP2467</strain>
    </source>
</reference>
<proteinExistence type="predicted"/>
<name>A0A1Q9DAD9_SYMMI</name>
<feature type="region of interest" description="Disordered" evidence="2">
    <location>
        <begin position="250"/>
        <end position="278"/>
    </location>
</feature>
<feature type="compositionally biased region" description="Low complexity" evidence="2">
    <location>
        <begin position="49"/>
        <end position="60"/>
    </location>
</feature>
<dbReference type="GO" id="GO:0016491">
    <property type="term" value="F:oxidoreductase activity"/>
    <property type="evidence" value="ECO:0007669"/>
    <property type="project" value="UniProtKB-KW"/>
</dbReference>
<feature type="region of interest" description="Disordered" evidence="2">
    <location>
        <begin position="84"/>
        <end position="105"/>
    </location>
</feature>
<dbReference type="PRINTS" id="PR00081">
    <property type="entry name" value="GDHRDH"/>
</dbReference>
<keyword evidence="1" id="KW-0560">Oxidoreductase</keyword>
<comment type="caution">
    <text evidence="3">The sequence shown here is derived from an EMBL/GenBank/DDBJ whole genome shotgun (WGS) entry which is preliminary data.</text>
</comment>
<dbReference type="Gene3D" id="3.40.50.720">
    <property type="entry name" value="NAD(P)-binding Rossmann-like Domain"/>
    <property type="match status" value="1"/>
</dbReference>
<dbReference type="EMBL" id="LSRX01000633">
    <property type="protein sequence ID" value="OLP92164.1"/>
    <property type="molecule type" value="Genomic_DNA"/>
</dbReference>
<dbReference type="PANTHER" id="PTHR43157:SF31">
    <property type="entry name" value="PHOSPHATIDYLINOSITOL-GLYCAN BIOSYNTHESIS CLASS F PROTEIN"/>
    <property type="match status" value="1"/>
</dbReference>
<dbReference type="Proteomes" id="UP000186817">
    <property type="component" value="Unassembled WGS sequence"/>
</dbReference>
<feature type="compositionally biased region" description="Low complexity" evidence="2">
    <location>
        <begin position="477"/>
        <end position="495"/>
    </location>
</feature>
<evidence type="ECO:0000256" key="1">
    <source>
        <dbReference type="ARBA" id="ARBA00023002"/>
    </source>
</evidence>
<feature type="region of interest" description="Disordered" evidence="2">
    <location>
        <begin position="47"/>
        <end position="67"/>
    </location>
</feature>
<feature type="region of interest" description="Disordered" evidence="2">
    <location>
        <begin position="144"/>
        <end position="166"/>
    </location>
</feature>
<feature type="compositionally biased region" description="Acidic residues" evidence="2">
    <location>
        <begin position="154"/>
        <end position="165"/>
    </location>
</feature>
<feature type="compositionally biased region" description="Polar residues" evidence="2">
    <location>
        <begin position="975"/>
        <end position="984"/>
    </location>
</feature>
<keyword evidence="4" id="KW-1185">Reference proteome</keyword>
<dbReference type="SUPFAM" id="SSF51735">
    <property type="entry name" value="NAD(P)-binding Rossmann-fold domains"/>
    <property type="match status" value="1"/>
</dbReference>
<protein>
    <submittedName>
        <fullName evidence="3">WW domain-containing oxidoreductase</fullName>
    </submittedName>
</protein>
<accession>A0A1Q9DAD9</accession>
<feature type="region of interest" description="Disordered" evidence="2">
    <location>
        <begin position="963"/>
        <end position="984"/>
    </location>
</feature>
<evidence type="ECO:0000256" key="2">
    <source>
        <dbReference type="SAM" id="MobiDB-lite"/>
    </source>
</evidence>
<dbReference type="AlphaFoldDB" id="A0A1Q9DAD9"/>
<dbReference type="InterPro" id="IPR036291">
    <property type="entry name" value="NAD(P)-bd_dom_sf"/>
</dbReference>
<evidence type="ECO:0000313" key="4">
    <source>
        <dbReference type="Proteomes" id="UP000186817"/>
    </source>
</evidence>
<gene>
    <name evidence="3" type="primary">WWOX</name>
    <name evidence="3" type="ORF">AK812_SmicGene26067</name>
</gene>
<dbReference type="OrthoDB" id="446097at2759"/>
<feature type="region of interest" description="Disordered" evidence="2">
    <location>
        <begin position="474"/>
        <end position="509"/>
    </location>
</feature>
<dbReference type="InterPro" id="IPR002347">
    <property type="entry name" value="SDR_fam"/>
</dbReference>
<organism evidence="3 4">
    <name type="scientific">Symbiodinium microadriaticum</name>
    <name type="common">Dinoflagellate</name>
    <name type="synonym">Zooxanthella microadriatica</name>
    <dbReference type="NCBI Taxonomy" id="2951"/>
    <lineage>
        <taxon>Eukaryota</taxon>
        <taxon>Sar</taxon>
        <taxon>Alveolata</taxon>
        <taxon>Dinophyceae</taxon>
        <taxon>Suessiales</taxon>
        <taxon>Symbiodiniaceae</taxon>
        <taxon>Symbiodinium</taxon>
    </lineage>
</organism>
<dbReference type="PANTHER" id="PTHR43157">
    <property type="entry name" value="PHOSPHATIDYLINOSITOL-GLYCAN BIOSYNTHESIS CLASS F PROTEIN-RELATED"/>
    <property type="match status" value="1"/>
</dbReference>
<sequence>MELRAGDSDLALQYLDDGVVAGSLHAVSTALALVQRKAGIEVACDPNRTTTTTTTASTSTESDLPTSGSLSSLACGWGVPPDLPAHRKPQASQCQAAGELSRDDADAANRDVVDRLDKLKIQRAFQAQMAAQFYKPLPFLEGLHSSEAPRRREEEEEEEEEEEAQEVINVPELPTGCAAIGRRPYGGPRLQSQHTDITHVTHVHPGHGLEQYQEAVAETLGRVVVMITLTMLVVMIAKMMVTLATCWTEKDKEKEKPPKTEAELEEERKRKEQEEKEEEELEKVPIVVTYILLPLRVMYTETRNLLNKRAVVTGGCSGMGLQAATSLAQSGASVILGCRSEALKKVGKSKAQFGVWSLELESFDSVRSFAQRYLDSVGTLHLLINNAGTSQGCRLTDDGIEASFQVNYLSPFLLTNLLLPALQAGSPSRIVNVVCREGYLRPARGWQQRFPEGVLQGWLGLPVPIQEPVRVGSRRIAAASPSTTSSSSGASGAASHDLAEDSEPEPENGGAIEWAMERCRAGDAYSNAKLASLTFSLEMERRLRNAAENDGITSHAINPNTVLTDFQKSLGATSERSAMSYLPPVWIAGKASGGGLFDDTETAFTKCGRAAAFCGRVPTNWLPAVSLDEQASKQLWKVSEDIVGLEAKDPKSDAPDMPRCWDTDQQVDDDMFDCDKGLENAARALMGGPGIEAPKKPSFRGVRCCSHKHKGCEQFFNCDLGLENWETAWNATKKKWINLSPSRPVVECCTLTVEVRCWDHEQKGYSKLYNCHDQLANFSEAWTSQKKEAFLLPHRRKSLQDASEGWSAAKKAYCCDKEHKACSSHSCLEVDAMSEWSDEKRQLGCGALFWAAEGLGWALGFGWVLKRPAEAMPKRCRSDAEAMPKRCRSDAEAMPKRCRSDAEGPDRAKWAAKAMPKREGPDCSASLWQVIWPYLALRHRFGIASASLRHLFGIASASLRHRFGGPLQDPPKAQSPAQPFSSPE</sequence>
<dbReference type="Pfam" id="PF00106">
    <property type="entry name" value="adh_short"/>
    <property type="match status" value="1"/>
</dbReference>
<feature type="compositionally biased region" description="Basic and acidic residues" evidence="2">
    <location>
        <begin position="250"/>
        <end position="274"/>
    </location>
</feature>